<dbReference type="Proteomes" id="UP000326202">
    <property type="component" value="Chromosome"/>
</dbReference>
<dbReference type="Gene3D" id="3.40.50.2300">
    <property type="match status" value="1"/>
</dbReference>
<dbReference type="GO" id="GO:0071111">
    <property type="term" value="F:cyclic-guanylate-specific phosphodiesterase activity"/>
    <property type="evidence" value="ECO:0007669"/>
    <property type="project" value="InterPro"/>
</dbReference>
<gene>
    <name evidence="2" type="ORF">FRZ44_36160</name>
</gene>
<dbReference type="PANTHER" id="PTHR33121">
    <property type="entry name" value="CYCLIC DI-GMP PHOSPHODIESTERASE PDEF"/>
    <property type="match status" value="1"/>
</dbReference>
<name>A0A5J6MM67_9PROT</name>
<dbReference type="InterPro" id="IPR001633">
    <property type="entry name" value="EAL_dom"/>
</dbReference>
<evidence type="ECO:0000259" key="1">
    <source>
        <dbReference type="PROSITE" id="PS50883"/>
    </source>
</evidence>
<organism evidence="2 3">
    <name type="scientific">Hypericibacter terrae</name>
    <dbReference type="NCBI Taxonomy" id="2602015"/>
    <lineage>
        <taxon>Bacteria</taxon>
        <taxon>Pseudomonadati</taxon>
        <taxon>Pseudomonadota</taxon>
        <taxon>Alphaproteobacteria</taxon>
        <taxon>Rhodospirillales</taxon>
        <taxon>Dongiaceae</taxon>
        <taxon>Hypericibacter</taxon>
    </lineage>
</organism>
<dbReference type="SUPFAM" id="SSF52172">
    <property type="entry name" value="CheY-like"/>
    <property type="match status" value="1"/>
</dbReference>
<keyword evidence="3" id="KW-1185">Reference proteome</keyword>
<protein>
    <recommendedName>
        <fullName evidence="1">EAL domain-containing protein</fullName>
    </recommendedName>
</protein>
<dbReference type="Pfam" id="PF00563">
    <property type="entry name" value="EAL"/>
    <property type="match status" value="1"/>
</dbReference>
<dbReference type="CDD" id="cd01948">
    <property type="entry name" value="EAL"/>
    <property type="match status" value="1"/>
</dbReference>
<dbReference type="SMART" id="SM00052">
    <property type="entry name" value="EAL"/>
    <property type="match status" value="1"/>
</dbReference>
<dbReference type="EMBL" id="CP042906">
    <property type="protein sequence ID" value="QEX18311.1"/>
    <property type="molecule type" value="Genomic_DNA"/>
</dbReference>
<accession>A0A5J6MM67</accession>
<dbReference type="PANTHER" id="PTHR33121:SF79">
    <property type="entry name" value="CYCLIC DI-GMP PHOSPHODIESTERASE PDED-RELATED"/>
    <property type="match status" value="1"/>
</dbReference>
<reference evidence="2 3" key="1">
    <citation type="submission" date="2019-08" db="EMBL/GenBank/DDBJ databases">
        <title>Hyperibacter terrae gen. nov., sp. nov. and Hyperibacter viscosus sp. nov., two new members in the family Rhodospirillaceae isolated from the rhizosphere of Hypericum perforatum.</title>
        <authorList>
            <person name="Noviana Z."/>
        </authorList>
    </citation>
    <scope>NUCLEOTIDE SEQUENCE [LARGE SCALE GENOMIC DNA]</scope>
    <source>
        <strain evidence="2 3">R5913</strain>
    </source>
</reference>
<dbReference type="KEGG" id="htq:FRZ44_36160"/>
<dbReference type="SUPFAM" id="SSF141868">
    <property type="entry name" value="EAL domain-like"/>
    <property type="match status" value="1"/>
</dbReference>
<sequence>MLAGAAADSGYETAHATAFGEFLQYLQLWNPAFVLLDAGTPGDDGMAMLRPLWESRSPAVTLLMGPVADQSRLHLLQHLGTGRGLTMGGMIFKPLHRNEIVQTLTSLRDSRHWLTEAAVTRGLEQGEFFLEYQPLANIRSGHISSVESLIRWRHPHRGLIGPDAFIPFVEASNAVGPLTRWVAMTAIAQLGAWSREGVELDLAINLSARNLWDADLADAILAACEAADIATSRLTLELTESAAVERPQEAIAALSRLRLSGIKLAIDDFGTGYSSLAQLRHLPFSQIKIDRALVTNCQQSHSALQIISTVVDLARSLGLHCIAEGVETRSDFDAIGNLGCDTAQGYLISRPLPADRLRTWLADWPVVPGPRRSIELLRSIARSAHA</sequence>
<dbReference type="InterPro" id="IPR050706">
    <property type="entry name" value="Cyclic-di-GMP_PDE-like"/>
</dbReference>
<proteinExistence type="predicted"/>
<dbReference type="InterPro" id="IPR035919">
    <property type="entry name" value="EAL_sf"/>
</dbReference>
<evidence type="ECO:0000313" key="2">
    <source>
        <dbReference type="EMBL" id="QEX18311.1"/>
    </source>
</evidence>
<dbReference type="PROSITE" id="PS50883">
    <property type="entry name" value="EAL"/>
    <property type="match status" value="1"/>
</dbReference>
<dbReference type="RefSeq" id="WP_191908165.1">
    <property type="nucleotide sequence ID" value="NZ_CP042906.1"/>
</dbReference>
<dbReference type="Gene3D" id="3.20.20.450">
    <property type="entry name" value="EAL domain"/>
    <property type="match status" value="1"/>
</dbReference>
<feature type="domain" description="EAL" evidence="1">
    <location>
        <begin position="112"/>
        <end position="365"/>
    </location>
</feature>
<dbReference type="AlphaFoldDB" id="A0A5J6MM67"/>
<dbReference type="InterPro" id="IPR011006">
    <property type="entry name" value="CheY-like_superfamily"/>
</dbReference>
<evidence type="ECO:0000313" key="3">
    <source>
        <dbReference type="Proteomes" id="UP000326202"/>
    </source>
</evidence>